<evidence type="ECO:0000256" key="9">
    <source>
        <dbReference type="ARBA" id="ARBA00034920"/>
    </source>
</evidence>
<sequence length="379" mass="42486">MLNNEQLPREELSPVFLRLFLQSQQVGNLSKINREQLLKWILKRDSVALDNIMIKTIVDHTSGFNYTNYMTLLLLAVKNHMSVHNIKSTDVILEESDIMLSIEKINLVFTKSIGAPSVQVVKWDDVGGLINVKEEIMSALKPSTFNMRRSGILLYGPPGTGKTLLAKAVATECKYNFLSIKGPELLNMYIGQSEANVREVFNKARSAVPCILFFDELDSLAPKRGQNGDSGGVGDRVVSQLLTEMDGMTSENQQIFVLGATNRPDLIDSALLRPGRLDKSVYVGGCNDKESKLHVLRALTKKFNLNSNFHLNDLINHLPDQVTGAELYGMCHNAWLNCARRVIKKRLTHINDEQCATDENLLVTEEDFMKAMSESFILK</sequence>
<dbReference type="GO" id="GO:0005524">
    <property type="term" value="F:ATP binding"/>
    <property type="evidence" value="ECO:0007669"/>
    <property type="project" value="UniProtKB-KW"/>
</dbReference>
<dbReference type="InterPro" id="IPR027417">
    <property type="entry name" value="P-loop_NTPase"/>
</dbReference>
<dbReference type="SMART" id="SM00382">
    <property type="entry name" value="AAA"/>
    <property type="match status" value="1"/>
</dbReference>
<dbReference type="Gene3D" id="3.40.50.300">
    <property type="entry name" value="P-loop containing nucleotide triphosphate hydrolases"/>
    <property type="match status" value="1"/>
</dbReference>
<evidence type="ECO:0000256" key="7">
    <source>
        <dbReference type="ARBA" id="ARBA00023136"/>
    </source>
</evidence>
<evidence type="ECO:0000256" key="1">
    <source>
        <dbReference type="ARBA" id="ARBA00004370"/>
    </source>
</evidence>
<organism evidence="13 14">
    <name type="scientific">Macrosiphum euphorbiae</name>
    <name type="common">potato aphid</name>
    <dbReference type="NCBI Taxonomy" id="13131"/>
    <lineage>
        <taxon>Eukaryota</taxon>
        <taxon>Metazoa</taxon>
        <taxon>Ecdysozoa</taxon>
        <taxon>Arthropoda</taxon>
        <taxon>Hexapoda</taxon>
        <taxon>Insecta</taxon>
        <taxon>Pterygota</taxon>
        <taxon>Neoptera</taxon>
        <taxon>Paraneoptera</taxon>
        <taxon>Hemiptera</taxon>
        <taxon>Sternorrhyncha</taxon>
        <taxon>Aphidomorpha</taxon>
        <taxon>Aphidoidea</taxon>
        <taxon>Aphididae</taxon>
        <taxon>Macrosiphini</taxon>
        <taxon>Macrosiphum</taxon>
    </lineage>
</organism>
<evidence type="ECO:0000256" key="10">
    <source>
        <dbReference type="ARBA" id="ARBA00048778"/>
    </source>
</evidence>
<evidence type="ECO:0000256" key="5">
    <source>
        <dbReference type="ARBA" id="ARBA00022801"/>
    </source>
</evidence>
<dbReference type="PROSITE" id="PS00674">
    <property type="entry name" value="AAA"/>
    <property type="match status" value="1"/>
</dbReference>
<evidence type="ECO:0000256" key="6">
    <source>
        <dbReference type="ARBA" id="ARBA00022840"/>
    </source>
</evidence>
<dbReference type="FunFam" id="3.40.50.300:FF:000109">
    <property type="entry name" value="Peroxisomal biogenesis factor 6"/>
    <property type="match status" value="1"/>
</dbReference>
<dbReference type="GO" id="GO:0005829">
    <property type="term" value="C:cytosol"/>
    <property type="evidence" value="ECO:0007669"/>
    <property type="project" value="TreeGrafter"/>
</dbReference>
<evidence type="ECO:0000256" key="3">
    <source>
        <dbReference type="ARBA" id="ARBA00022593"/>
    </source>
</evidence>
<comment type="similarity">
    <text evidence="2 11">Belongs to the AAA ATPase family.</text>
</comment>
<evidence type="ECO:0000256" key="11">
    <source>
        <dbReference type="RuleBase" id="RU003651"/>
    </source>
</evidence>
<feature type="domain" description="AAA+ ATPase" evidence="12">
    <location>
        <begin position="148"/>
        <end position="287"/>
    </location>
</feature>
<dbReference type="EMBL" id="CARXXK010000002">
    <property type="protein sequence ID" value="CAI6357793.1"/>
    <property type="molecule type" value="Genomic_DNA"/>
</dbReference>
<evidence type="ECO:0000259" key="12">
    <source>
        <dbReference type="SMART" id="SM00382"/>
    </source>
</evidence>
<dbReference type="GO" id="GO:0016887">
    <property type="term" value="F:ATP hydrolysis activity"/>
    <property type="evidence" value="ECO:0007669"/>
    <property type="project" value="InterPro"/>
</dbReference>
<dbReference type="GO" id="GO:0005778">
    <property type="term" value="C:peroxisomal membrane"/>
    <property type="evidence" value="ECO:0007669"/>
    <property type="project" value="TreeGrafter"/>
</dbReference>
<keyword evidence="4 11" id="KW-0547">Nucleotide-binding</keyword>
<evidence type="ECO:0000313" key="14">
    <source>
        <dbReference type="Proteomes" id="UP001160148"/>
    </source>
</evidence>
<protein>
    <recommendedName>
        <fullName evidence="8">Peroxisomal ATPase PEX6</fullName>
    </recommendedName>
    <alternativeName>
        <fullName evidence="9">Peroxin-6</fullName>
    </alternativeName>
</protein>
<dbReference type="Gene3D" id="1.10.8.60">
    <property type="match status" value="1"/>
</dbReference>
<dbReference type="SUPFAM" id="SSF52540">
    <property type="entry name" value="P-loop containing nucleoside triphosphate hydrolases"/>
    <property type="match status" value="1"/>
</dbReference>
<dbReference type="GO" id="GO:0016558">
    <property type="term" value="P:protein import into peroxisome matrix"/>
    <property type="evidence" value="ECO:0007669"/>
    <property type="project" value="TreeGrafter"/>
</dbReference>
<keyword evidence="14" id="KW-1185">Reference proteome</keyword>
<name>A0AAV0WPX9_9HEMI</name>
<dbReference type="PANTHER" id="PTHR23077:SF9">
    <property type="entry name" value="PEROXISOMAL ATPASE PEX6"/>
    <property type="match status" value="1"/>
</dbReference>
<proteinExistence type="inferred from homology"/>
<keyword evidence="5" id="KW-0378">Hydrolase</keyword>
<comment type="catalytic activity">
    <reaction evidence="10">
        <text>ATP + H2O = ADP + phosphate + H(+)</text>
        <dbReference type="Rhea" id="RHEA:13065"/>
        <dbReference type="ChEBI" id="CHEBI:15377"/>
        <dbReference type="ChEBI" id="CHEBI:15378"/>
        <dbReference type="ChEBI" id="CHEBI:30616"/>
        <dbReference type="ChEBI" id="CHEBI:43474"/>
        <dbReference type="ChEBI" id="CHEBI:456216"/>
    </reaction>
    <physiologicalReaction direction="left-to-right" evidence="10">
        <dbReference type="Rhea" id="RHEA:13066"/>
    </physiologicalReaction>
</comment>
<evidence type="ECO:0000256" key="8">
    <source>
        <dbReference type="ARBA" id="ARBA00034811"/>
    </source>
</evidence>
<accession>A0AAV0WPX9</accession>
<dbReference type="PANTHER" id="PTHR23077">
    <property type="entry name" value="AAA-FAMILY ATPASE"/>
    <property type="match status" value="1"/>
</dbReference>
<evidence type="ECO:0000313" key="13">
    <source>
        <dbReference type="EMBL" id="CAI6357793.1"/>
    </source>
</evidence>
<keyword evidence="6 11" id="KW-0067">ATP-binding</keyword>
<dbReference type="AlphaFoldDB" id="A0AAV0WPX9"/>
<dbReference type="Pfam" id="PF00004">
    <property type="entry name" value="AAA"/>
    <property type="match status" value="1"/>
</dbReference>
<keyword evidence="3" id="KW-0962">Peroxisome biogenesis</keyword>
<keyword evidence="7" id="KW-0472">Membrane</keyword>
<dbReference type="InterPro" id="IPR003959">
    <property type="entry name" value="ATPase_AAA_core"/>
</dbReference>
<dbReference type="InterPro" id="IPR050168">
    <property type="entry name" value="AAA_ATPase_domain"/>
</dbReference>
<dbReference type="InterPro" id="IPR003593">
    <property type="entry name" value="AAA+_ATPase"/>
</dbReference>
<evidence type="ECO:0000256" key="2">
    <source>
        <dbReference type="ARBA" id="ARBA00006914"/>
    </source>
</evidence>
<comment type="caution">
    <text evidence="13">The sequence shown here is derived from an EMBL/GenBank/DDBJ whole genome shotgun (WGS) entry which is preliminary data.</text>
</comment>
<gene>
    <name evidence="13" type="ORF">MEUPH1_LOCUS13383</name>
</gene>
<dbReference type="Proteomes" id="UP001160148">
    <property type="component" value="Unassembled WGS sequence"/>
</dbReference>
<dbReference type="InterPro" id="IPR003960">
    <property type="entry name" value="ATPase_AAA_CS"/>
</dbReference>
<evidence type="ECO:0000256" key="4">
    <source>
        <dbReference type="ARBA" id="ARBA00022741"/>
    </source>
</evidence>
<reference evidence="13 14" key="1">
    <citation type="submission" date="2023-01" db="EMBL/GenBank/DDBJ databases">
        <authorList>
            <person name="Whitehead M."/>
        </authorList>
    </citation>
    <scope>NUCLEOTIDE SEQUENCE [LARGE SCALE GENOMIC DNA]</scope>
</reference>
<comment type="subcellular location">
    <subcellularLocation>
        <location evidence="1">Membrane</location>
    </subcellularLocation>
</comment>